<dbReference type="Proteomes" id="UP001153076">
    <property type="component" value="Unassembled WGS sequence"/>
</dbReference>
<dbReference type="OrthoDB" id="694455at2759"/>
<dbReference type="PANTHER" id="PTHR36607:SF20">
    <property type="entry name" value="AMINOTRANSFERASE-LIKE PLANT MOBILE DOMAIN-CONTAINING PROTEIN"/>
    <property type="match status" value="1"/>
</dbReference>
<accession>A0A9Q1JPD9</accession>
<dbReference type="PANTHER" id="PTHR36607">
    <property type="entry name" value="1,2-DIHYDROXY-3-KETO-5-METHYLTHIOPENTENE DIOXYGENASE 4"/>
    <property type="match status" value="1"/>
</dbReference>
<evidence type="ECO:0000259" key="1">
    <source>
        <dbReference type="Pfam" id="PF10536"/>
    </source>
</evidence>
<evidence type="ECO:0000313" key="2">
    <source>
        <dbReference type="EMBL" id="KAJ8428557.1"/>
    </source>
</evidence>
<proteinExistence type="predicted"/>
<feature type="domain" description="Aminotransferase-like plant mobile" evidence="1">
    <location>
        <begin position="122"/>
        <end position="290"/>
    </location>
</feature>
<keyword evidence="3" id="KW-1185">Reference proteome</keyword>
<dbReference type="AlphaFoldDB" id="A0A9Q1JPD9"/>
<evidence type="ECO:0000313" key="3">
    <source>
        <dbReference type="Proteomes" id="UP001153076"/>
    </source>
</evidence>
<organism evidence="2 3">
    <name type="scientific">Carnegiea gigantea</name>
    <dbReference type="NCBI Taxonomy" id="171969"/>
    <lineage>
        <taxon>Eukaryota</taxon>
        <taxon>Viridiplantae</taxon>
        <taxon>Streptophyta</taxon>
        <taxon>Embryophyta</taxon>
        <taxon>Tracheophyta</taxon>
        <taxon>Spermatophyta</taxon>
        <taxon>Magnoliopsida</taxon>
        <taxon>eudicotyledons</taxon>
        <taxon>Gunneridae</taxon>
        <taxon>Pentapetalae</taxon>
        <taxon>Caryophyllales</taxon>
        <taxon>Cactineae</taxon>
        <taxon>Cactaceae</taxon>
        <taxon>Cactoideae</taxon>
        <taxon>Echinocereeae</taxon>
        <taxon>Carnegiea</taxon>
    </lineage>
</organism>
<dbReference type="EMBL" id="JAKOGI010000994">
    <property type="protein sequence ID" value="KAJ8428557.1"/>
    <property type="molecule type" value="Genomic_DNA"/>
</dbReference>
<dbReference type="Pfam" id="PF10536">
    <property type="entry name" value="PMD"/>
    <property type="match status" value="1"/>
</dbReference>
<comment type="caution">
    <text evidence="2">The sequence shown here is derived from an EMBL/GenBank/DDBJ whole genome shotgun (WGS) entry which is preliminary data.</text>
</comment>
<dbReference type="InterPro" id="IPR019557">
    <property type="entry name" value="AminoTfrase-like_pln_mobile"/>
</dbReference>
<sequence>MGAAVLKGHPSKVVTSHDTILFTNDHLDKGGKKVRKGTLSYSYNDEKSSNNGLCKLFDAMVLEKVNTKSNGDEKFLVTPSFCPALHKLLTIRRNWGSFMVGAIEWTEYILKHFEHAIRSANIYGAIGVSCYPYHFDRDVWGAFCELWDPLTNTLHHGAGEVGISIYDLERFAGLPILGDVYEEFLPRNEDLMVDEKFSPTVLELLRQHAELCRFHKSSYVSSFDFKCHKYWRLVAFLAFWLSRFVLPCHSEVIRPETFVMTSLIAKGQKISLALTVLGCIYHGLGQVASHPDHPVGWLAEVFPALYSQRPDSECPVDYPTLIAILERSPKGRDLVDINLLDENFKFLLCMRSSVLSIRIGSELLLEPYYPNRFARQFGFDQALLANRVSVFRSLKILHSLVDESHLSTVEISWLTSKVEEAFNTAEIWISNDSIFYLLKILLTRLKLLTWKITLKSYPIRLWGLNFERRRF</sequence>
<reference evidence="2" key="1">
    <citation type="submission" date="2022-04" db="EMBL/GenBank/DDBJ databases">
        <title>Carnegiea gigantea Genome sequencing and assembly v2.</title>
        <authorList>
            <person name="Copetti D."/>
            <person name="Sanderson M.J."/>
            <person name="Burquez A."/>
            <person name="Wojciechowski M.F."/>
        </authorList>
    </citation>
    <scope>NUCLEOTIDE SEQUENCE</scope>
    <source>
        <strain evidence="2">SGP5-SGP5p</strain>
        <tissue evidence="2">Aerial part</tissue>
    </source>
</reference>
<gene>
    <name evidence="2" type="ORF">Cgig2_000421</name>
</gene>
<protein>
    <recommendedName>
        <fullName evidence="1">Aminotransferase-like plant mobile domain-containing protein</fullName>
    </recommendedName>
</protein>
<name>A0A9Q1JPD9_9CARY</name>